<dbReference type="PROSITE" id="PS50240">
    <property type="entry name" value="TRYPSIN_DOM"/>
    <property type="match status" value="1"/>
</dbReference>
<accession>A0A182IJN5</accession>
<dbReference type="InterPro" id="IPR001254">
    <property type="entry name" value="Trypsin_dom"/>
</dbReference>
<evidence type="ECO:0000256" key="5">
    <source>
        <dbReference type="ARBA" id="ARBA00022859"/>
    </source>
</evidence>
<organism evidence="9">
    <name type="scientific">Anopheles atroparvus</name>
    <name type="common">European mosquito</name>
    <dbReference type="NCBI Taxonomy" id="41427"/>
    <lineage>
        <taxon>Eukaryota</taxon>
        <taxon>Metazoa</taxon>
        <taxon>Ecdysozoa</taxon>
        <taxon>Arthropoda</taxon>
        <taxon>Hexapoda</taxon>
        <taxon>Insecta</taxon>
        <taxon>Pterygota</taxon>
        <taxon>Neoptera</taxon>
        <taxon>Endopterygota</taxon>
        <taxon>Diptera</taxon>
        <taxon>Nematocera</taxon>
        <taxon>Culicoidea</taxon>
        <taxon>Culicidae</taxon>
        <taxon>Anophelinae</taxon>
        <taxon>Anopheles</taxon>
    </lineage>
</organism>
<dbReference type="GO" id="GO:0004252">
    <property type="term" value="F:serine-type endopeptidase activity"/>
    <property type="evidence" value="ECO:0007669"/>
    <property type="project" value="InterPro"/>
</dbReference>
<evidence type="ECO:0000256" key="1">
    <source>
        <dbReference type="ARBA" id="ARBA00004613"/>
    </source>
</evidence>
<evidence type="ECO:0000256" key="4">
    <source>
        <dbReference type="ARBA" id="ARBA00022729"/>
    </source>
</evidence>
<evidence type="ECO:0000256" key="3">
    <source>
        <dbReference type="ARBA" id="ARBA00022588"/>
    </source>
</evidence>
<dbReference type="GO" id="GO:0005576">
    <property type="term" value="C:extracellular region"/>
    <property type="evidence" value="ECO:0007669"/>
    <property type="project" value="UniProtKB-SubCell"/>
</dbReference>
<dbReference type="FunFam" id="2.40.10.10:FF:000028">
    <property type="entry name" value="Serine protease easter"/>
    <property type="match status" value="1"/>
</dbReference>
<proteinExistence type="inferred from homology"/>
<dbReference type="InterPro" id="IPR043504">
    <property type="entry name" value="Peptidase_S1_PA_chymotrypsin"/>
</dbReference>
<dbReference type="VEuPathDB" id="VectorBase:AATE000427"/>
<keyword evidence="2" id="KW-0964">Secreted</keyword>
<keyword evidence="6" id="KW-1015">Disulfide bond</keyword>
<dbReference type="Gene3D" id="2.40.10.10">
    <property type="entry name" value="Trypsin-like serine proteases"/>
    <property type="match status" value="3"/>
</dbReference>
<dbReference type="GO" id="GO:0045087">
    <property type="term" value="P:innate immune response"/>
    <property type="evidence" value="ECO:0007669"/>
    <property type="project" value="UniProtKB-KW"/>
</dbReference>
<keyword evidence="4" id="KW-0732">Signal</keyword>
<dbReference type="PANTHER" id="PTHR24260:SF147">
    <property type="entry name" value="EG:BACR7A4.3 PROTEIN-RELATED"/>
    <property type="match status" value="1"/>
</dbReference>
<evidence type="ECO:0000256" key="6">
    <source>
        <dbReference type="ARBA" id="ARBA00023157"/>
    </source>
</evidence>
<dbReference type="InterPro" id="IPR009003">
    <property type="entry name" value="Peptidase_S1_PA"/>
</dbReference>
<evidence type="ECO:0000313" key="9">
    <source>
        <dbReference type="EnsemblMetazoa" id="AATE000427-PA.1"/>
    </source>
</evidence>
<comment type="similarity">
    <text evidence="8">Belongs to the peptidase S1 family. CLIP subfamily.</text>
</comment>
<comment type="subcellular location">
    <subcellularLocation>
        <location evidence="1">Secreted</location>
    </subcellularLocation>
</comment>
<dbReference type="InterPro" id="IPR051333">
    <property type="entry name" value="CLIP_Serine_Protease"/>
</dbReference>
<dbReference type="PRINTS" id="PR00722">
    <property type="entry name" value="CHYMOTRYPSIN"/>
</dbReference>
<dbReference type="GO" id="GO:0006508">
    <property type="term" value="P:proteolysis"/>
    <property type="evidence" value="ECO:0007669"/>
    <property type="project" value="InterPro"/>
</dbReference>
<reference evidence="9" key="1">
    <citation type="submission" date="2022-08" db="UniProtKB">
        <authorList>
            <consortium name="EnsemblMetazoa"/>
        </authorList>
    </citation>
    <scope>IDENTIFICATION</scope>
    <source>
        <strain evidence="9">EBRO</strain>
    </source>
</reference>
<dbReference type="STRING" id="41427.A0A182IJN5"/>
<dbReference type="Pfam" id="PF00089">
    <property type="entry name" value="Trypsin"/>
    <property type="match status" value="2"/>
</dbReference>
<evidence type="ECO:0000256" key="8">
    <source>
        <dbReference type="ARBA" id="ARBA00024195"/>
    </source>
</evidence>
<sequence length="464" mass="52542">MAAIGWILPNGTTLWQCGGSLIWDNYVLTAAHCTADTENREPNVARFGDLNLYKDDDDQYAQQRKIVEIIRHPDYRFSRKYHDIALMRLETKVSFHETVAPACLWSDDEIRFKKMEATGWGDTGYGEKRSQVLLKVSLSQVDAELCSQHYLNTRGLRSGLHANQICAGDVKMDTCPGDSGGPLEVKLMHNTHFTPFIVGVTSFGTACGLSVPGIYTRVAPYIPWIRSVLNERGENATEGMFLPQVCALRYIQFREYFSDILIAPTTPPTHIRYKGNQTNAVTNYFRHPQYEENSLYNDIGLLKLENRFSFSSSFYPPCLWHAKDVPVEKIELSGRGNKELNELYPELKVKSVSNVTVDVNAVGYTHIGLNCSLQDEYTRRLNKGLTEEHLCFGADPFLVPGTCDQSLGGPIQSKAYHRYRKFTYVYALNLFGKDCGYANWKKGIVVSLAVEVMEYAFKLNTVQR</sequence>
<keyword evidence="7" id="KW-0325">Glycoprotein</keyword>
<evidence type="ECO:0000256" key="7">
    <source>
        <dbReference type="ARBA" id="ARBA00023180"/>
    </source>
</evidence>
<keyword evidence="5" id="KW-0391">Immunity</keyword>
<dbReference type="InterPro" id="IPR018114">
    <property type="entry name" value="TRYPSIN_HIS"/>
</dbReference>
<protein>
    <submittedName>
        <fullName evidence="9">Uncharacterized protein</fullName>
    </submittedName>
</protein>
<dbReference type="PANTHER" id="PTHR24260">
    <property type="match status" value="1"/>
</dbReference>
<keyword evidence="3" id="KW-0399">Innate immunity</keyword>
<dbReference type="SUPFAM" id="SSF50494">
    <property type="entry name" value="Trypsin-like serine proteases"/>
    <property type="match status" value="2"/>
</dbReference>
<dbReference type="SMART" id="SM00020">
    <property type="entry name" value="Tryp_SPc"/>
    <property type="match status" value="1"/>
</dbReference>
<dbReference type="AlphaFoldDB" id="A0A182IJN5"/>
<evidence type="ECO:0000256" key="2">
    <source>
        <dbReference type="ARBA" id="ARBA00022525"/>
    </source>
</evidence>
<dbReference type="PROSITE" id="PS00134">
    <property type="entry name" value="TRYPSIN_HIS"/>
    <property type="match status" value="1"/>
</dbReference>
<name>A0A182IJN5_ANOAO</name>
<dbReference type="CDD" id="cd00190">
    <property type="entry name" value="Tryp_SPc"/>
    <property type="match status" value="1"/>
</dbReference>
<dbReference type="EnsemblMetazoa" id="AATE000427-RA">
    <property type="protein sequence ID" value="AATE000427-PA.1"/>
    <property type="gene ID" value="AATE000427"/>
</dbReference>
<dbReference type="InterPro" id="IPR001314">
    <property type="entry name" value="Peptidase_S1A"/>
</dbReference>